<organism evidence="1 2">
    <name type="scientific">Caerostris extrusa</name>
    <name type="common">Bark spider</name>
    <name type="synonym">Caerostris bankana</name>
    <dbReference type="NCBI Taxonomy" id="172846"/>
    <lineage>
        <taxon>Eukaryota</taxon>
        <taxon>Metazoa</taxon>
        <taxon>Ecdysozoa</taxon>
        <taxon>Arthropoda</taxon>
        <taxon>Chelicerata</taxon>
        <taxon>Arachnida</taxon>
        <taxon>Araneae</taxon>
        <taxon>Araneomorphae</taxon>
        <taxon>Entelegynae</taxon>
        <taxon>Araneoidea</taxon>
        <taxon>Araneidae</taxon>
        <taxon>Caerostris</taxon>
    </lineage>
</organism>
<comment type="caution">
    <text evidence="1">The sequence shown here is derived from an EMBL/GenBank/DDBJ whole genome shotgun (WGS) entry which is preliminary data.</text>
</comment>
<proteinExistence type="predicted"/>
<evidence type="ECO:0000313" key="1">
    <source>
        <dbReference type="EMBL" id="GIY19661.1"/>
    </source>
</evidence>
<accession>A0AAV4RH49</accession>
<dbReference type="EMBL" id="BPLR01007781">
    <property type="protein sequence ID" value="GIY19661.1"/>
    <property type="molecule type" value="Genomic_DNA"/>
</dbReference>
<name>A0AAV4RH49_CAEEX</name>
<evidence type="ECO:0000313" key="2">
    <source>
        <dbReference type="Proteomes" id="UP001054945"/>
    </source>
</evidence>
<dbReference type="AlphaFoldDB" id="A0AAV4RH49"/>
<dbReference type="Proteomes" id="UP001054945">
    <property type="component" value="Unassembled WGS sequence"/>
</dbReference>
<keyword evidence="2" id="KW-1185">Reference proteome</keyword>
<gene>
    <name evidence="1" type="ORF">CEXT_800391</name>
</gene>
<sequence length="97" mass="10818">MAPPVLIYDQITSFDSDSTILSGSSLNSSVDEVMISVVSQIAHIDWSVWEIEMGGRETHPQKIINKALLGTQGQPLFLMERSVFQLAKRWKPENADS</sequence>
<protein>
    <submittedName>
        <fullName evidence="1">Uncharacterized protein</fullName>
    </submittedName>
</protein>
<reference evidence="1 2" key="1">
    <citation type="submission" date="2021-06" db="EMBL/GenBank/DDBJ databases">
        <title>Caerostris extrusa draft genome.</title>
        <authorList>
            <person name="Kono N."/>
            <person name="Arakawa K."/>
        </authorList>
    </citation>
    <scope>NUCLEOTIDE SEQUENCE [LARGE SCALE GENOMIC DNA]</scope>
</reference>